<dbReference type="InterPro" id="IPR026703">
    <property type="entry name" value="ERICH2"/>
</dbReference>
<feature type="region of interest" description="Disordered" evidence="1">
    <location>
        <begin position="241"/>
        <end position="260"/>
    </location>
</feature>
<evidence type="ECO:0000256" key="1">
    <source>
        <dbReference type="SAM" id="MobiDB-lite"/>
    </source>
</evidence>
<dbReference type="RefSeq" id="XP_017782355.1">
    <property type="nucleotide sequence ID" value="XM_017926866.1"/>
</dbReference>
<feature type="compositionally biased region" description="Acidic residues" evidence="1">
    <location>
        <begin position="88"/>
        <end position="101"/>
    </location>
</feature>
<feature type="compositionally biased region" description="Low complexity" evidence="1">
    <location>
        <begin position="170"/>
        <end position="180"/>
    </location>
</feature>
<evidence type="ECO:0000313" key="2">
    <source>
        <dbReference type="Proteomes" id="UP000695000"/>
    </source>
</evidence>
<name>A0ABM1N6A5_NICVS</name>
<reference evidence="3 4" key="1">
    <citation type="submission" date="2025-05" db="UniProtKB">
        <authorList>
            <consortium name="RefSeq"/>
        </authorList>
    </citation>
    <scope>IDENTIFICATION</scope>
    <source>
        <tissue evidence="3 4">Whole Larva</tissue>
    </source>
</reference>
<evidence type="ECO:0000313" key="4">
    <source>
        <dbReference type="RefSeq" id="XP_017782354.1"/>
    </source>
</evidence>
<dbReference type="PANTHER" id="PTHR21520">
    <property type="entry name" value="GLUTAMATE-RICH PROTEIN 2"/>
    <property type="match status" value="1"/>
</dbReference>
<feature type="compositionally biased region" description="Gly residues" evidence="1">
    <location>
        <begin position="148"/>
        <end position="159"/>
    </location>
</feature>
<dbReference type="GeneID" id="108566799"/>
<dbReference type="Gene3D" id="1.25.40.10">
    <property type="entry name" value="Tetratricopeptide repeat domain"/>
    <property type="match status" value="1"/>
</dbReference>
<feature type="compositionally biased region" description="Low complexity" evidence="1">
    <location>
        <begin position="102"/>
        <end position="125"/>
    </location>
</feature>
<protein>
    <submittedName>
        <fullName evidence="3 4">Nucleoplasmin-like protein ANO39</fullName>
    </submittedName>
</protein>
<organism evidence="2 5">
    <name type="scientific">Nicrophorus vespilloides</name>
    <name type="common">Boreal carrion beetle</name>
    <dbReference type="NCBI Taxonomy" id="110193"/>
    <lineage>
        <taxon>Eukaryota</taxon>
        <taxon>Metazoa</taxon>
        <taxon>Ecdysozoa</taxon>
        <taxon>Arthropoda</taxon>
        <taxon>Hexapoda</taxon>
        <taxon>Insecta</taxon>
        <taxon>Pterygota</taxon>
        <taxon>Neoptera</taxon>
        <taxon>Endopterygota</taxon>
        <taxon>Coleoptera</taxon>
        <taxon>Polyphaga</taxon>
        <taxon>Staphyliniformia</taxon>
        <taxon>Silphidae</taxon>
        <taxon>Nicrophorinae</taxon>
        <taxon>Nicrophorus</taxon>
    </lineage>
</organism>
<feature type="region of interest" description="Disordered" evidence="1">
    <location>
        <begin position="88"/>
        <end position="184"/>
    </location>
</feature>
<feature type="compositionally biased region" description="Polar residues" evidence="1">
    <location>
        <begin position="246"/>
        <end position="260"/>
    </location>
</feature>
<feature type="compositionally biased region" description="Acidic residues" evidence="1">
    <location>
        <begin position="126"/>
        <end position="146"/>
    </location>
</feature>
<proteinExistence type="predicted"/>
<accession>A0ABM1N6A5</accession>
<sequence>MAAEDNGNVGLLKPTSSSNEDLSEYTDADESISAPTEFLAEFLSAVMLKDYETALKYCKLILQYEPNNVTAKEFYPLILEKLQMMNDEEDANNESDEDENDVSSSSGSNSNSSTTNSDSDASSSDDSSEDQEEEDEEGEEEDEEGIEGAHGGGGGGQGGTDKRSKGSSDGGDATTGSYSSLEDDEAEVDQLAALAAKYQMDNMDIGNGNNLYSGEIKTTTMIGVCKKMITTNALCSESPPPLLPFGTSSDSESPTEPVSQQTIAMLRAKVVPTKM</sequence>
<gene>
    <name evidence="3 4 5" type="primary">LOC108566799</name>
</gene>
<keyword evidence="2" id="KW-1185">Reference proteome</keyword>
<evidence type="ECO:0000313" key="3">
    <source>
        <dbReference type="RefSeq" id="XP_017782353.1"/>
    </source>
</evidence>
<dbReference type="Proteomes" id="UP000695000">
    <property type="component" value="Unplaced"/>
</dbReference>
<dbReference type="RefSeq" id="XP_017782354.1">
    <property type="nucleotide sequence ID" value="XM_017926865.1"/>
</dbReference>
<dbReference type="RefSeq" id="XP_017782353.1">
    <property type="nucleotide sequence ID" value="XM_017926864.1"/>
</dbReference>
<dbReference type="InterPro" id="IPR011990">
    <property type="entry name" value="TPR-like_helical_dom_sf"/>
</dbReference>
<feature type="compositionally biased region" description="Acidic residues" evidence="1">
    <location>
        <begin position="21"/>
        <end position="30"/>
    </location>
</feature>
<dbReference type="SUPFAM" id="SSF48452">
    <property type="entry name" value="TPR-like"/>
    <property type="match status" value="1"/>
</dbReference>
<evidence type="ECO:0000313" key="5">
    <source>
        <dbReference type="RefSeq" id="XP_017782355.1"/>
    </source>
</evidence>
<feature type="region of interest" description="Disordered" evidence="1">
    <location>
        <begin position="1"/>
        <end position="31"/>
    </location>
</feature>
<dbReference type="PANTHER" id="PTHR21520:SF2">
    <property type="entry name" value="GLUTAMATE-RICH PROTEIN 2"/>
    <property type="match status" value="1"/>
</dbReference>